<dbReference type="RefSeq" id="XP_033681723.1">
    <property type="nucleotide sequence ID" value="XM_033826987.1"/>
</dbReference>
<dbReference type="EMBL" id="ML987198">
    <property type="protein sequence ID" value="KAF2246719.1"/>
    <property type="molecule type" value="Genomic_DNA"/>
</dbReference>
<gene>
    <name evidence="2" type="ORF">BU26DRAFT_507270</name>
</gene>
<proteinExistence type="predicted"/>
<evidence type="ECO:0000313" key="3">
    <source>
        <dbReference type="Proteomes" id="UP000800094"/>
    </source>
</evidence>
<feature type="region of interest" description="Disordered" evidence="1">
    <location>
        <begin position="121"/>
        <end position="154"/>
    </location>
</feature>
<dbReference type="Proteomes" id="UP000800094">
    <property type="component" value="Unassembled WGS sequence"/>
</dbReference>
<keyword evidence="3" id="KW-1185">Reference proteome</keyword>
<name>A0A6A6I925_9PLEO</name>
<feature type="region of interest" description="Disordered" evidence="1">
    <location>
        <begin position="74"/>
        <end position="100"/>
    </location>
</feature>
<evidence type="ECO:0000313" key="2">
    <source>
        <dbReference type="EMBL" id="KAF2246719.1"/>
    </source>
</evidence>
<dbReference type="AlphaFoldDB" id="A0A6A6I925"/>
<protein>
    <submittedName>
        <fullName evidence="2">Uncharacterized protein</fullName>
    </submittedName>
</protein>
<accession>A0A6A6I925</accession>
<evidence type="ECO:0000256" key="1">
    <source>
        <dbReference type="SAM" id="MobiDB-lite"/>
    </source>
</evidence>
<dbReference type="GeneID" id="54580317"/>
<organism evidence="2 3">
    <name type="scientific">Trematosphaeria pertusa</name>
    <dbReference type="NCBI Taxonomy" id="390896"/>
    <lineage>
        <taxon>Eukaryota</taxon>
        <taxon>Fungi</taxon>
        <taxon>Dikarya</taxon>
        <taxon>Ascomycota</taxon>
        <taxon>Pezizomycotina</taxon>
        <taxon>Dothideomycetes</taxon>
        <taxon>Pleosporomycetidae</taxon>
        <taxon>Pleosporales</taxon>
        <taxon>Massarineae</taxon>
        <taxon>Trematosphaeriaceae</taxon>
        <taxon>Trematosphaeria</taxon>
    </lineage>
</organism>
<sequence length="154" mass="16322">MGRSPASAPLSHRCATLPSVLTFSIPSRPIARRLAFALHRTAALSQLLCSLAAPFGVRSSRRLTASAAKSLHLSTGRSTPSLETLPHTSAWRPTSTPSPRHRTAPIAAVIALALAAARPRSAASSRSKRSHPALLLRARPPTPDLRRHGVGMLL</sequence>
<reference evidence="2" key="1">
    <citation type="journal article" date="2020" name="Stud. Mycol.">
        <title>101 Dothideomycetes genomes: a test case for predicting lifestyles and emergence of pathogens.</title>
        <authorList>
            <person name="Haridas S."/>
            <person name="Albert R."/>
            <person name="Binder M."/>
            <person name="Bloem J."/>
            <person name="Labutti K."/>
            <person name="Salamov A."/>
            <person name="Andreopoulos B."/>
            <person name="Baker S."/>
            <person name="Barry K."/>
            <person name="Bills G."/>
            <person name="Bluhm B."/>
            <person name="Cannon C."/>
            <person name="Castanera R."/>
            <person name="Culley D."/>
            <person name="Daum C."/>
            <person name="Ezra D."/>
            <person name="Gonzalez J."/>
            <person name="Henrissat B."/>
            <person name="Kuo A."/>
            <person name="Liang C."/>
            <person name="Lipzen A."/>
            <person name="Lutzoni F."/>
            <person name="Magnuson J."/>
            <person name="Mondo S."/>
            <person name="Nolan M."/>
            <person name="Ohm R."/>
            <person name="Pangilinan J."/>
            <person name="Park H.-J."/>
            <person name="Ramirez L."/>
            <person name="Alfaro M."/>
            <person name="Sun H."/>
            <person name="Tritt A."/>
            <person name="Yoshinaga Y."/>
            <person name="Zwiers L.-H."/>
            <person name="Turgeon B."/>
            <person name="Goodwin S."/>
            <person name="Spatafora J."/>
            <person name="Crous P."/>
            <person name="Grigoriev I."/>
        </authorList>
    </citation>
    <scope>NUCLEOTIDE SEQUENCE</scope>
    <source>
        <strain evidence="2">CBS 122368</strain>
    </source>
</reference>